<dbReference type="PANTHER" id="PTHR43302:SF5">
    <property type="entry name" value="TRANSPORTER ARSB-RELATED"/>
    <property type="match status" value="1"/>
</dbReference>
<feature type="transmembrane region" description="Helical" evidence="8">
    <location>
        <begin position="7"/>
        <end position="24"/>
    </location>
</feature>
<sequence length="421" mass="43734">MLAPQQWIWGVVGVATGAVILRPWRWPEAVWAVAGALALVGFGLLPAAQAWRGVLRGEDVYLFLAGMMLLSEMARREGVFDWLAALAARRAGGSGSRLFAWVYVVGTLVTVFLSNDATAVVLTPAVFAVARAVGASPLPYLFICAFVANAASFVLPISNPANLVLWGGHMPSLPQWLALFALPSLASIAATFLALRFALRRDIDATIRTEVPPSPLSRGGQLAAGGLAVSVVVLVACAWMRVPLGWPTLGAALVTLVLLRAGCGSPAWPAVRAVSWSVLPLVAGLFVFVQALEYTGVVGLLASALRHAATAWPGGADVGVGALLGIAANLVNNLPAGLLAGAALDAANASPSMRAAALMGIDIGPNLSITGSLATLLWLAALRREGESVSGWQFLRLGAWVMPMGLGAALLTLWLTHVALR</sequence>
<keyword evidence="6 8" id="KW-1133">Transmembrane helix</keyword>
<evidence type="ECO:0000256" key="1">
    <source>
        <dbReference type="ARBA" id="ARBA00004651"/>
    </source>
</evidence>
<evidence type="ECO:0000256" key="3">
    <source>
        <dbReference type="ARBA" id="ARBA00022448"/>
    </source>
</evidence>
<feature type="transmembrane region" description="Helical" evidence="8">
    <location>
        <begin position="400"/>
        <end position="420"/>
    </location>
</feature>
<organism evidence="10 11">
    <name type="scientific">Paracidovorax valerianellae</name>
    <dbReference type="NCBI Taxonomy" id="187868"/>
    <lineage>
        <taxon>Bacteria</taxon>
        <taxon>Pseudomonadati</taxon>
        <taxon>Pseudomonadota</taxon>
        <taxon>Betaproteobacteria</taxon>
        <taxon>Burkholderiales</taxon>
        <taxon>Comamonadaceae</taxon>
        <taxon>Paracidovorax</taxon>
    </lineage>
</organism>
<dbReference type="GO" id="GO:0005886">
    <property type="term" value="C:plasma membrane"/>
    <property type="evidence" value="ECO:0007669"/>
    <property type="project" value="UniProtKB-SubCell"/>
</dbReference>
<dbReference type="EMBL" id="FMZC01000020">
    <property type="protein sequence ID" value="SDE54934.1"/>
    <property type="molecule type" value="Genomic_DNA"/>
</dbReference>
<evidence type="ECO:0000313" key="10">
    <source>
        <dbReference type="EMBL" id="SDE54934.1"/>
    </source>
</evidence>
<accession>A0A1G7DTV6</accession>
<evidence type="ECO:0000256" key="5">
    <source>
        <dbReference type="ARBA" id="ARBA00022692"/>
    </source>
</evidence>
<comment type="subcellular location">
    <subcellularLocation>
        <location evidence="1">Cell membrane</location>
        <topology evidence="1">Multi-pass membrane protein</topology>
    </subcellularLocation>
</comment>
<dbReference type="InterPro" id="IPR000802">
    <property type="entry name" value="Arsenical_pump_ArsB"/>
</dbReference>
<gene>
    <name evidence="10" type="ORF">SAMN05192589_12053</name>
</gene>
<evidence type="ECO:0000256" key="6">
    <source>
        <dbReference type="ARBA" id="ARBA00022989"/>
    </source>
</evidence>
<feature type="transmembrane region" description="Helical" evidence="8">
    <location>
        <begin position="278"/>
        <end position="302"/>
    </location>
</feature>
<feature type="transmembrane region" description="Helical" evidence="8">
    <location>
        <begin position="177"/>
        <end position="199"/>
    </location>
</feature>
<keyword evidence="3" id="KW-0813">Transport</keyword>
<dbReference type="RefSeq" id="WP_092745826.1">
    <property type="nucleotide sequence ID" value="NZ_FMZC01000020.1"/>
</dbReference>
<proteinExistence type="inferred from homology"/>
<keyword evidence="7 8" id="KW-0472">Membrane</keyword>
<keyword evidence="5 8" id="KW-0812">Transmembrane</keyword>
<dbReference type="AlphaFoldDB" id="A0A1G7DTV6"/>
<dbReference type="Pfam" id="PF03600">
    <property type="entry name" value="CitMHS"/>
    <property type="match status" value="1"/>
</dbReference>
<dbReference type="GO" id="GO:0015105">
    <property type="term" value="F:arsenite transmembrane transporter activity"/>
    <property type="evidence" value="ECO:0007669"/>
    <property type="project" value="InterPro"/>
</dbReference>
<feature type="domain" description="Citrate transporter-like" evidence="9">
    <location>
        <begin position="26"/>
        <end position="351"/>
    </location>
</feature>
<feature type="transmembrane region" description="Helical" evidence="8">
    <location>
        <begin position="356"/>
        <end position="380"/>
    </location>
</feature>
<dbReference type="STRING" id="187868.SAMN05192589_12053"/>
<protein>
    <submittedName>
        <fullName evidence="10">Arsenite efflux membrane protein ArsB (TC 3.A.4.1.1 TC 2.A.45.1.1)</fullName>
    </submittedName>
</protein>
<name>A0A1G7DTV6_9BURK</name>
<dbReference type="InterPro" id="IPR004680">
    <property type="entry name" value="Cit_transptr-like_dom"/>
</dbReference>
<evidence type="ECO:0000256" key="4">
    <source>
        <dbReference type="ARBA" id="ARBA00022475"/>
    </source>
</evidence>
<dbReference type="OrthoDB" id="9774335at2"/>
<feature type="transmembrane region" description="Helical" evidence="8">
    <location>
        <begin position="138"/>
        <end position="157"/>
    </location>
</feature>
<evidence type="ECO:0000313" key="11">
    <source>
        <dbReference type="Proteomes" id="UP000198781"/>
    </source>
</evidence>
<reference evidence="10 11" key="1">
    <citation type="submission" date="2016-10" db="EMBL/GenBank/DDBJ databases">
        <authorList>
            <person name="de Groot N.N."/>
        </authorList>
    </citation>
    <scope>NUCLEOTIDE SEQUENCE [LARGE SCALE GENOMIC DNA]</scope>
    <source>
        <strain evidence="10 11">DSM 16619</strain>
    </source>
</reference>
<dbReference type="Proteomes" id="UP000198781">
    <property type="component" value="Unassembled WGS sequence"/>
</dbReference>
<evidence type="ECO:0000256" key="7">
    <source>
        <dbReference type="ARBA" id="ARBA00023136"/>
    </source>
</evidence>
<evidence type="ECO:0000256" key="8">
    <source>
        <dbReference type="SAM" id="Phobius"/>
    </source>
</evidence>
<keyword evidence="11" id="KW-1185">Reference proteome</keyword>
<feature type="transmembrane region" description="Helical" evidence="8">
    <location>
        <begin position="98"/>
        <end position="126"/>
    </location>
</feature>
<comment type="similarity">
    <text evidence="2">Belongs to the CitM (TC 2.A.11) transporter family.</text>
</comment>
<feature type="transmembrane region" description="Helical" evidence="8">
    <location>
        <begin position="220"/>
        <end position="242"/>
    </location>
</feature>
<dbReference type="PRINTS" id="PR00758">
    <property type="entry name" value="ARSENICPUMP"/>
</dbReference>
<dbReference type="PANTHER" id="PTHR43302">
    <property type="entry name" value="TRANSPORTER ARSB-RELATED"/>
    <property type="match status" value="1"/>
</dbReference>
<feature type="transmembrane region" description="Helical" evidence="8">
    <location>
        <begin position="30"/>
        <end position="48"/>
    </location>
</feature>
<evidence type="ECO:0000259" key="9">
    <source>
        <dbReference type="Pfam" id="PF03600"/>
    </source>
</evidence>
<keyword evidence="4" id="KW-1003">Cell membrane</keyword>
<evidence type="ECO:0000256" key="2">
    <source>
        <dbReference type="ARBA" id="ARBA00009843"/>
    </source>
</evidence>
<feature type="transmembrane region" description="Helical" evidence="8">
    <location>
        <begin position="322"/>
        <end position="344"/>
    </location>
</feature>